<dbReference type="Proteomes" id="UP000178082">
    <property type="component" value="Unassembled WGS sequence"/>
</dbReference>
<dbReference type="GO" id="GO:0080019">
    <property type="term" value="F:alcohol-forming very long-chain fatty acyl-CoA reductase activity"/>
    <property type="evidence" value="ECO:0007669"/>
    <property type="project" value="InterPro"/>
</dbReference>
<dbReference type="SUPFAM" id="SSF51735">
    <property type="entry name" value="NAD(P)-binding Rossmann-fold domains"/>
    <property type="match status" value="1"/>
</dbReference>
<reference evidence="3 4" key="1">
    <citation type="journal article" date="2016" name="Nat. Commun.">
        <title>Thousands of microbial genomes shed light on interconnected biogeochemical processes in an aquifer system.</title>
        <authorList>
            <person name="Anantharaman K."/>
            <person name="Brown C.T."/>
            <person name="Hug L.A."/>
            <person name="Sharon I."/>
            <person name="Castelle C.J."/>
            <person name="Probst A.J."/>
            <person name="Thomas B.C."/>
            <person name="Singh A."/>
            <person name="Wilkins M.J."/>
            <person name="Karaoz U."/>
            <person name="Brodie E.L."/>
            <person name="Williams K.H."/>
            <person name="Hubbard S.S."/>
            <person name="Banfield J.F."/>
        </authorList>
    </citation>
    <scope>NUCLEOTIDE SEQUENCE [LARGE SCALE GENOMIC DNA]</scope>
</reference>
<protein>
    <recommendedName>
        <fullName evidence="5">Thioester reductase (TE) domain-containing protein</fullName>
    </recommendedName>
</protein>
<dbReference type="Pfam" id="PF02036">
    <property type="entry name" value="SCP2"/>
    <property type="match status" value="1"/>
</dbReference>
<dbReference type="GO" id="GO:0035336">
    <property type="term" value="P:long-chain fatty-acyl-CoA metabolic process"/>
    <property type="evidence" value="ECO:0007669"/>
    <property type="project" value="TreeGrafter"/>
</dbReference>
<dbReference type="CDD" id="cd05263">
    <property type="entry name" value="MupV_like_SDR_e"/>
    <property type="match status" value="1"/>
</dbReference>
<name>A0A1F7SIT6_9BACT</name>
<dbReference type="PANTHER" id="PTHR11011">
    <property type="entry name" value="MALE STERILITY PROTEIN 2-RELATED"/>
    <property type="match status" value="1"/>
</dbReference>
<dbReference type="PANTHER" id="PTHR11011:SF99">
    <property type="entry name" value="FATTY ACYL-COA REDUCTASE 3"/>
    <property type="match status" value="1"/>
</dbReference>
<evidence type="ECO:0000259" key="1">
    <source>
        <dbReference type="Pfam" id="PF02036"/>
    </source>
</evidence>
<dbReference type="InterPro" id="IPR036527">
    <property type="entry name" value="SCP2_sterol-bd_dom_sf"/>
</dbReference>
<evidence type="ECO:0000313" key="3">
    <source>
        <dbReference type="EMBL" id="OGL53138.1"/>
    </source>
</evidence>
<comment type="caution">
    <text evidence="3">The sequence shown here is derived from an EMBL/GenBank/DDBJ whole genome shotgun (WGS) entry which is preliminary data.</text>
</comment>
<dbReference type="SUPFAM" id="SSF55718">
    <property type="entry name" value="SCP-like"/>
    <property type="match status" value="1"/>
</dbReference>
<proteinExistence type="predicted"/>
<dbReference type="STRING" id="1817883.A3G31_12485"/>
<dbReference type="AlphaFoldDB" id="A0A1F7SIT6"/>
<evidence type="ECO:0008006" key="5">
    <source>
        <dbReference type="Google" id="ProtNLM"/>
    </source>
</evidence>
<gene>
    <name evidence="3" type="ORF">A3G31_12485</name>
</gene>
<dbReference type="GO" id="GO:0010345">
    <property type="term" value="P:suberin biosynthetic process"/>
    <property type="evidence" value="ECO:0007669"/>
    <property type="project" value="TreeGrafter"/>
</dbReference>
<organism evidence="3 4">
    <name type="scientific">Candidatus Schekmanbacteria bacterium RIFCSPLOWO2_12_FULL_38_15</name>
    <dbReference type="NCBI Taxonomy" id="1817883"/>
    <lineage>
        <taxon>Bacteria</taxon>
        <taxon>Candidatus Schekmaniibacteriota</taxon>
    </lineage>
</organism>
<feature type="domain" description="SCP2" evidence="1">
    <location>
        <begin position="431"/>
        <end position="518"/>
    </location>
</feature>
<dbReference type="InterPro" id="IPR026055">
    <property type="entry name" value="FAR"/>
</dbReference>
<feature type="domain" description="Thioester reductase (TE)" evidence="2">
    <location>
        <begin position="23"/>
        <end position="288"/>
    </location>
</feature>
<dbReference type="EMBL" id="MGDI01000027">
    <property type="protein sequence ID" value="OGL53138.1"/>
    <property type="molecule type" value="Genomic_DNA"/>
</dbReference>
<evidence type="ECO:0000259" key="2">
    <source>
        <dbReference type="Pfam" id="PF07993"/>
    </source>
</evidence>
<sequence>MDGKRKNLLSKRVEKIMGKNIFLTGATGLLGSYVATELLKRGHTLYLLARTRDGVKSSERVFEALRFWGMGNPDKFLEERLKVLEGDVEFKGLGLEEKDLKLFKGKEIEVLHCAACTSFSPAASELLESANVEGTKNILDFASGIKAKVFHFVSTAYVAGDFKGRFCEKDLDVGQGFNNIYEKTKYESEVIARKFLEKEKIPGNFFRPGIIMGDYASGRTTNFNALYIYFKVLYSVRKKLEERIRRKDSELEKLGIREENNYLVLPFRIAVNPDAKKNIVPVDFVGKAICVIAERECQGINTFHLTNPSPPAFSWLNSELHPGIGVKGITLVSKDDYESGKPNRFERIINDSIKIYGPYFEREPEFESSQTSGILASSGLSFPELDKEYYLRVIDYAVGVDFGEKKEPCKEPVYSIFFKSLEKRVGGSIIPNLKTLNSRFSIKLSDLNKNVFLLIENGVLKKISQENGFQTDFKFVLTSKSLEELIERKIKPQEAFFQRRVEIEGNIGKALSLAPVFDEFFKSFEF</sequence>
<dbReference type="Gene3D" id="3.40.50.720">
    <property type="entry name" value="NAD(P)-binding Rossmann-like Domain"/>
    <property type="match status" value="1"/>
</dbReference>
<evidence type="ECO:0000313" key="4">
    <source>
        <dbReference type="Proteomes" id="UP000178082"/>
    </source>
</evidence>
<dbReference type="InterPro" id="IPR003033">
    <property type="entry name" value="SCP2_sterol-bd_dom"/>
</dbReference>
<dbReference type="Gene3D" id="3.30.1050.10">
    <property type="entry name" value="SCP2 sterol-binding domain"/>
    <property type="match status" value="1"/>
</dbReference>
<accession>A0A1F7SIT6</accession>
<dbReference type="Pfam" id="PF07993">
    <property type="entry name" value="NAD_binding_4"/>
    <property type="match status" value="1"/>
</dbReference>
<dbReference type="InterPro" id="IPR013120">
    <property type="entry name" value="FAR_NAD-bd"/>
</dbReference>
<dbReference type="InterPro" id="IPR036291">
    <property type="entry name" value="NAD(P)-bd_dom_sf"/>
</dbReference>